<feature type="coiled-coil region" evidence="1">
    <location>
        <begin position="447"/>
        <end position="547"/>
    </location>
</feature>
<dbReference type="PANTHER" id="PTHR47080">
    <property type="entry name" value="CHROMOSOME 16 OPEN READING FRAME 96"/>
    <property type="match status" value="1"/>
</dbReference>
<dbReference type="AlphaFoldDB" id="A0ABD1ZXP4"/>
<gene>
    <name evidence="4" type="ORF">V1478_017340</name>
</gene>
<dbReference type="EMBL" id="JAUDFV010000161">
    <property type="protein sequence ID" value="KAL2713147.1"/>
    <property type="molecule type" value="Genomic_DNA"/>
</dbReference>
<sequence>MAAKTARAQTQRAPTVEAASVHVSLPQMLDLALGTPEVGAVNLNILHNFLHVLLHQINLRTTKVEYRGEDAKRIKTMVASAKAGPSLHLHEYSITDGSGKVKQRIHSTDQVTVNVDVFTEEDHKNTDYTSVSAPVTPRNKKTENVTTDTAVTKTKGVKQQITPGAEGERENIIFIEPIVDGAVPSALAFNKLEKSVEHLEQRFEALDELSTNPELVERLKGNITDPLTDMWNIININRRLDATEQGIDKLTSMVQDVMKTGVDLENLGEHLKPSYNVENRNRSNTNASTGTNNNEINQYIPNEEETTVTNVNPGNVGSAQSEQTPETPEQTPETPEQTPEIPAQTPEIPQQKNNNRNNSQPTETRNTSIETCLKNIQNVETKLDNALTKIEERLRVLERKEEITVDTTEREEDESAPVKSLNEEDKRKIQICLENIEDLRTTFDNNFTNIEARLQKVEKEGDELTEKLKNVAKPSETGDSDLNELVSKIQDIQEDLRKLNETADHLIGDTEDREMNLNAMLEQIELLKTIKADKEDLEDALADKADTHAVNRKVSHDQFNAACDDLTRGLEEAISKLGKQESIWQQSLDEVQKEIEGKVDKIEITPLREFVNNRLKSLQEKMKRMAEMRREAEAAGTKKLLRDVQCISCDKEVVMRTEETGKFEAPSMPCTMSMKPYLTYELDQVRKQQRRLPHSRNMIQFEAAVLEETKKMKTAKEELFTKSPRDHLCNRYCGGSHTITTPQQRVMRMGHFLTQWGPESIQLTEGMIQGTDGKMYRSRPLPPKYDVCGGIVSCPATEAIQSQETSKCGNMSQTWQTARSLPSARKGNSARTSARKKEVCPGVSTENEHDAVPLKPVNKVALEVQSTTEA</sequence>
<dbReference type="PANTHER" id="PTHR47080:SF1">
    <property type="entry name" value="CHROMOSOME 16 OPEN READING FRAME 96"/>
    <property type="match status" value="1"/>
</dbReference>
<comment type="caution">
    <text evidence="4">The sequence shown here is derived from an EMBL/GenBank/DDBJ whole genome shotgun (WGS) entry which is preliminary data.</text>
</comment>
<proteinExistence type="predicted"/>
<keyword evidence="5" id="KW-1185">Reference proteome</keyword>
<evidence type="ECO:0000313" key="5">
    <source>
        <dbReference type="Proteomes" id="UP001607302"/>
    </source>
</evidence>
<evidence type="ECO:0000313" key="4">
    <source>
        <dbReference type="EMBL" id="KAL2713147.1"/>
    </source>
</evidence>
<dbReference type="InterPro" id="IPR032013">
    <property type="entry name" value="DUF4795"/>
</dbReference>
<feature type="region of interest" description="Disordered" evidence="2">
    <location>
        <begin position="817"/>
        <end position="850"/>
    </location>
</feature>
<feature type="compositionally biased region" description="Low complexity" evidence="2">
    <location>
        <begin position="322"/>
        <end position="347"/>
    </location>
</feature>
<reference evidence="4 5" key="1">
    <citation type="journal article" date="2024" name="Ann. Entomol. Soc. Am.">
        <title>Genomic analyses of the southern and eastern yellowjacket wasps (Hymenoptera: Vespidae) reveal evolutionary signatures of social life.</title>
        <authorList>
            <person name="Catto M.A."/>
            <person name="Caine P.B."/>
            <person name="Orr S.E."/>
            <person name="Hunt B.G."/>
            <person name="Goodisman M.A.D."/>
        </authorList>
    </citation>
    <scope>NUCLEOTIDE SEQUENCE [LARGE SCALE GENOMIC DNA]</scope>
    <source>
        <strain evidence="4">233</strain>
        <tissue evidence="4">Head and thorax</tissue>
    </source>
</reference>
<feature type="region of interest" description="Disordered" evidence="2">
    <location>
        <begin position="270"/>
        <end position="366"/>
    </location>
</feature>
<feature type="region of interest" description="Disordered" evidence="2">
    <location>
        <begin position="128"/>
        <end position="147"/>
    </location>
</feature>
<name>A0ABD1ZXP4_VESSQ</name>
<feature type="coiled-coil region" evidence="1">
    <location>
        <begin position="369"/>
        <end position="400"/>
    </location>
</feature>
<organism evidence="4 5">
    <name type="scientific">Vespula squamosa</name>
    <name type="common">Southern yellow jacket</name>
    <name type="synonym">Wasp</name>
    <dbReference type="NCBI Taxonomy" id="30214"/>
    <lineage>
        <taxon>Eukaryota</taxon>
        <taxon>Metazoa</taxon>
        <taxon>Ecdysozoa</taxon>
        <taxon>Arthropoda</taxon>
        <taxon>Hexapoda</taxon>
        <taxon>Insecta</taxon>
        <taxon>Pterygota</taxon>
        <taxon>Neoptera</taxon>
        <taxon>Endopterygota</taxon>
        <taxon>Hymenoptera</taxon>
        <taxon>Apocrita</taxon>
        <taxon>Aculeata</taxon>
        <taxon>Vespoidea</taxon>
        <taxon>Vespidae</taxon>
        <taxon>Vespinae</taxon>
        <taxon>Vespula</taxon>
    </lineage>
</organism>
<dbReference type="Proteomes" id="UP001607302">
    <property type="component" value="Unassembled WGS sequence"/>
</dbReference>
<feature type="compositionally biased region" description="Low complexity" evidence="2">
    <location>
        <begin position="282"/>
        <end position="294"/>
    </location>
</feature>
<dbReference type="Pfam" id="PF16043">
    <property type="entry name" value="DUF4795"/>
    <property type="match status" value="1"/>
</dbReference>
<evidence type="ECO:0000259" key="3">
    <source>
        <dbReference type="Pfam" id="PF16043"/>
    </source>
</evidence>
<feature type="compositionally biased region" description="Polar residues" evidence="2">
    <location>
        <begin position="307"/>
        <end position="321"/>
    </location>
</feature>
<evidence type="ECO:0000256" key="2">
    <source>
        <dbReference type="SAM" id="MobiDB-lite"/>
    </source>
</evidence>
<evidence type="ECO:0000256" key="1">
    <source>
        <dbReference type="SAM" id="Coils"/>
    </source>
</evidence>
<keyword evidence="1" id="KW-0175">Coiled coil</keyword>
<feature type="coiled-coil region" evidence="1">
    <location>
        <begin position="608"/>
        <end position="638"/>
    </location>
</feature>
<accession>A0ABD1ZXP4</accession>
<protein>
    <submittedName>
        <fullName evidence="4">MATH and LRR domain-containing protein PFE0570w-like</fullName>
    </submittedName>
</protein>
<feature type="domain" description="DUF4795" evidence="3">
    <location>
        <begin position="479"/>
        <end position="677"/>
    </location>
</feature>
<feature type="compositionally biased region" description="Polar residues" evidence="2">
    <location>
        <begin position="348"/>
        <end position="366"/>
    </location>
</feature>